<evidence type="ECO:0000256" key="1">
    <source>
        <dbReference type="SAM" id="MobiDB-lite"/>
    </source>
</evidence>
<proteinExistence type="predicted"/>
<dbReference type="Gramene" id="PNW76507">
    <property type="protein sequence ID" value="PNW76507"/>
    <property type="gene ID" value="CHLRE_11g467649v5"/>
</dbReference>
<feature type="region of interest" description="Disordered" evidence="1">
    <location>
        <begin position="164"/>
        <end position="261"/>
    </location>
</feature>
<dbReference type="Pfam" id="PF26188">
    <property type="entry name" value="RESC6"/>
    <property type="match status" value="2"/>
</dbReference>
<feature type="region of interest" description="Disordered" evidence="1">
    <location>
        <begin position="319"/>
        <end position="358"/>
    </location>
</feature>
<dbReference type="RefSeq" id="XP_042919399.1">
    <property type="nucleotide sequence ID" value="XM_043067400.1"/>
</dbReference>
<dbReference type="PANTHER" id="PTHR21228">
    <property type="entry name" value="FAST LEU-RICH DOMAIN-CONTAINING"/>
    <property type="match status" value="1"/>
</dbReference>
<dbReference type="InterPro" id="IPR058917">
    <property type="entry name" value="RESC6_dom"/>
</dbReference>
<dbReference type="OMA" id="ACRNTEE"/>
<dbReference type="InParanoid" id="A0A2K3D7K4"/>
<dbReference type="AlphaFoldDB" id="A0A2K3D7K4"/>
<dbReference type="GO" id="GO:1901259">
    <property type="term" value="P:chloroplast rRNA processing"/>
    <property type="evidence" value="ECO:0000318"/>
    <property type="project" value="GO_Central"/>
</dbReference>
<organism evidence="3 4">
    <name type="scientific">Chlamydomonas reinhardtii</name>
    <name type="common">Chlamydomonas smithii</name>
    <dbReference type="NCBI Taxonomy" id="3055"/>
    <lineage>
        <taxon>Eukaryota</taxon>
        <taxon>Viridiplantae</taxon>
        <taxon>Chlorophyta</taxon>
        <taxon>core chlorophytes</taxon>
        <taxon>Chlorophyceae</taxon>
        <taxon>CS clade</taxon>
        <taxon>Chlamydomonadales</taxon>
        <taxon>Chlamydomonadaceae</taxon>
        <taxon>Chlamydomonas</taxon>
    </lineage>
</organism>
<sequence>MASKQLLRRLPLFAREGWSASVNSAGALPEVTHDILPIVSRDSADSPRHSGVPMAGSSMAASGVRHQKLPRDSAAGQTLGQWTHKLSHLAQPLQKPLATLGVPAAATAADLTRTAWPALAIPLGTTTAAAGMSPSMQGPTIPTSIAAATLPAIADLIKQQSRASAAATGGKGDMDATASPSSALRSSGSSEASGSAVAVDDAMLEPAGASVASQAHQPQPHTPPMPAPQPHVQQLPPHHPHHQQRRSSSGAGGRGGGAASSSIQLNKHIMACRNTEELLALVQSRGAHFDYFNISTALARVPKLAAASGPGGMAGSSYGGYAGAPPPPPPPPPPAVSNGNGNGFSSDGSGPLAHLGQGGSGAGGVLPGDLHVDAAGRLLLDHLAALMINQINSFDARGLANSAWAFGKLKYVPAAGTSLPTVIAAAALRRMGEFSPQNLSNLVWSFVYMHHVDEALLAAAARYVVARVGEFKPQELANIVWAFASLGYRDEHMLHVVASQAQRIAPLFKEQELSNVLWALGKMGLRHRPDVLESLMVETRTKLPAFLPQGISNVAWALAAVGHVDELFLDRVVAQCGRQLGAFDVQALANLVWAMASLGYYQPPFLAALVNECLARGLDRLSPQNLSNILWGCATLGHRDPRMLSAWAAQTLEKLPSFEPQGLSNTAWAFARLGFHSPQLFQALAAAALHKIDGFTAQGLSNLAWAMATAGHAQPRLFEALARQAAALAPTGAFNAQNCSVTLWAAASLRHYDQALFDAMLRRLVAALEEGGAEADGCEPQNVANALWAVARMGHSLPAEAAAPLLRHVVALMPRMSQQELCNSMWAVAVMDRMDEGLWAAFCACLTRLPDISPEGMHQAYHAQLMFHSHLARAAGMPLSKLQALAAADPAAGSRSLLPCLPEPLHTVAASMWAASARDVHVSRFHQEVSGALAVAGVPHALEWMTDDQHFSVDIGLQVNARPTAVEVNGSHHYASNDPQRSLGDTAVRRRLLQDRGWNVVDVGFADWESMGRTLAERGSNLVGRIASSLDDWDWRYVGLPQRSAAGAAAPPPAAVVAPSPQPAAAAAPSTAAAAALAAQQQQEQQQAAAAQALAAALGLGPLFPSTAAAAASAFSSLATPAGPALDLDLDMELAALAGWSASSPFSELSALALAGGAGAGMGAGAGAGASLADRTTSSGSAMDEAAVTAAVEAAEALGAMPGGNLLLQQQMYDVLGLSRSAGMLAALQAQAAAQQAAVLASQHGNDEEVVSDDDLERVVQFALA</sequence>
<accession>A0A2K3D7K4</accession>
<dbReference type="GO" id="GO:0009507">
    <property type="term" value="C:chloroplast"/>
    <property type="evidence" value="ECO:0007669"/>
    <property type="project" value="GOC"/>
</dbReference>
<dbReference type="KEGG" id="cre:CHLRE_11g467649v5"/>
<dbReference type="OrthoDB" id="5955355at2759"/>
<dbReference type="Proteomes" id="UP000006906">
    <property type="component" value="Chromosome 11"/>
</dbReference>
<gene>
    <name evidence="3" type="ORF">CHLRE_11g467649v5</name>
</gene>
<dbReference type="InterPro" id="IPR050870">
    <property type="entry name" value="FAST_kinase"/>
</dbReference>
<dbReference type="GeneID" id="5724312"/>
<evidence type="ECO:0000313" key="4">
    <source>
        <dbReference type="Proteomes" id="UP000006906"/>
    </source>
</evidence>
<dbReference type="SMART" id="SM00952">
    <property type="entry name" value="RAP"/>
    <property type="match status" value="1"/>
</dbReference>
<protein>
    <recommendedName>
        <fullName evidence="2">RAP domain-containing protein</fullName>
    </recommendedName>
</protein>
<dbReference type="ExpressionAtlas" id="A0A2K3D7K4">
    <property type="expression patterns" value="baseline"/>
</dbReference>
<dbReference type="InterPro" id="IPR013584">
    <property type="entry name" value="RAP"/>
</dbReference>
<dbReference type="GO" id="GO:0044528">
    <property type="term" value="P:regulation of mitochondrial mRNA stability"/>
    <property type="evidence" value="ECO:0000318"/>
    <property type="project" value="GO_Central"/>
</dbReference>
<dbReference type="GO" id="GO:0000963">
    <property type="term" value="P:mitochondrial RNA processing"/>
    <property type="evidence" value="ECO:0000318"/>
    <property type="project" value="GO_Central"/>
</dbReference>
<feature type="domain" description="RAP" evidence="2">
    <location>
        <begin position="964"/>
        <end position="1017"/>
    </location>
</feature>
<dbReference type="GO" id="GO:0003723">
    <property type="term" value="F:RNA binding"/>
    <property type="evidence" value="ECO:0000318"/>
    <property type="project" value="GO_Central"/>
</dbReference>
<dbReference type="Pfam" id="PF08373">
    <property type="entry name" value="RAP"/>
    <property type="match status" value="1"/>
</dbReference>
<dbReference type="GO" id="GO:0035770">
    <property type="term" value="C:ribonucleoprotein granule"/>
    <property type="evidence" value="ECO:0000318"/>
    <property type="project" value="GO_Central"/>
</dbReference>
<keyword evidence="4" id="KW-1185">Reference proteome</keyword>
<dbReference type="PANTHER" id="PTHR21228:SF40">
    <property type="entry name" value="LD45607P"/>
    <property type="match status" value="1"/>
</dbReference>
<feature type="compositionally biased region" description="Low complexity" evidence="1">
    <location>
        <begin position="337"/>
        <end position="350"/>
    </location>
</feature>
<dbReference type="PaxDb" id="3055-EDO99304"/>
<feature type="compositionally biased region" description="Pro residues" evidence="1">
    <location>
        <begin position="324"/>
        <end position="335"/>
    </location>
</feature>
<name>A0A2K3D7K4_CHLRE</name>
<reference evidence="3 4" key="1">
    <citation type="journal article" date="2007" name="Science">
        <title>The Chlamydomonas genome reveals the evolution of key animal and plant functions.</title>
        <authorList>
            <person name="Merchant S.S."/>
            <person name="Prochnik S.E."/>
            <person name="Vallon O."/>
            <person name="Harris E.H."/>
            <person name="Karpowicz S.J."/>
            <person name="Witman G.B."/>
            <person name="Terry A."/>
            <person name="Salamov A."/>
            <person name="Fritz-Laylin L.K."/>
            <person name="Marechal-Drouard L."/>
            <person name="Marshall W.F."/>
            <person name="Qu L.H."/>
            <person name="Nelson D.R."/>
            <person name="Sanderfoot A.A."/>
            <person name="Spalding M.H."/>
            <person name="Kapitonov V.V."/>
            <person name="Ren Q."/>
            <person name="Ferris P."/>
            <person name="Lindquist E."/>
            <person name="Shapiro H."/>
            <person name="Lucas S.M."/>
            <person name="Grimwood J."/>
            <person name="Schmutz J."/>
            <person name="Cardol P."/>
            <person name="Cerutti H."/>
            <person name="Chanfreau G."/>
            <person name="Chen C.L."/>
            <person name="Cognat V."/>
            <person name="Croft M.T."/>
            <person name="Dent R."/>
            <person name="Dutcher S."/>
            <person name="Fernandez E."/>
            <person name="Fukuzawa H."/>
            <person name="Gonzalez-Ballester D."/>
            <person name="Gonzalez-Halphen D."/>
            <person name="Hallmann A."/>
            <person name="Hanikenne M."/>
            <person name="Hippler M."/>
            <person name="Inwood W."/>
            <person name="Jabbari K."/>
            <person name="Kalanon M."/>
            <person name="Kuras R."/>
            <person name="Lefebvre P.A."/>
            <person name="Lemaire S.D."/>
            <person name="Lobanov A.V."/>
            <person name="Lohr M."/>
            <person name="Manuell A."/>
            <person name="Meier I."/>
            <person name="Mets L."/>
            <person name="Mittag M."/>
            <person name="Mittelmeier T."/>
            <person name="Moroney J.V."/>
            <person name="Moseley J."/>
            <person name="Napoli C."/>
            <person name="Nedelcu A.M."/>
            <person name="Niyogi K."/>
            <person name="Novoselov S.V."/>
            <person name="Paulsen I.T."/>
            <person name="Pazour G."/>
            <person name="Purton S."/>
            <person name="Ral J.P."/>
            <person name="Riano-Pachon D.M."/>
            <person name="Riekhof W."/>
            <person name="Rymarquis L."/>
            <person name="Schroda M."/>
            <person name="Stern D."/>
            <person name="Umen J."/>
            <person name="Willows R."/>
            <person name="Wilson N."/>
            <person name="Zimmer S.L."/>
            <person name="Allmer J."/>
            <person name="Balk J."/>
            <person name="Bisova K."/>
            <person name="Chen C.J."/>
            <person name="Elias M."/>
            <person name="Gendler K."/>
            <person name="Hauser C."/>
            <person name="Lamb M.R."/>
            <person name="Ledford H."/>
            <person name="Long J.C."/>
            <person name="Minagawa J."/>
            <person name="Page M.D."/>
            <person name="Pan J."/>
            <person name="Pootakham W."/>
            <person name="Roje S."/>
            <person name="Rose A."/>
            <person name="Stahlberg E."/>
            <person name="Terauchi A.M."/>
            <person name="Yang P."/>
            <person name="Ball S."/>
            <person name="Bowler C."/>
            <person name="Dieckmann C.L."/>
            <person name="Gladyshev V.N."/>
            <person name="Green P."/>
            <person name="Jorgensen R."/>
            <person name="Mayfield S."/>
            <person name="Mueller-Roeber B."/>
            <person name="Rajamani S."/>
            <person name="Sayre R.T."/>
            <person name="Brokstein P."/>
            <person name="Dubchak I."/>
            <person name="Goodstein D."/>
            <person name="Hornick L."/>
            <person name="Huang Y.W."/>
            <person name="Jhaveri J."/>
            <person name="Luo Y."/>
            <person name="Martinez D."/>
            <person name="Ngau W.C."/>
            <person name="Otillar B."/>
            <person name="Poliakov A."/>
            <person name="Porter A."/>
            <person name="Szajkowski L."/>
            <person name="Werner G."/>
            <person name="Zhou K."/>
            <person name="Grigoriev I.V."/>
            <person name="Rokhsar D.S."/>
            <person name="Grossman A.R."/>
        </authorList>
    </citation>
    <scope>NUCLEOTIDE SEQUENCE [LARGE SCALE GENOMIC DNA]</scope>
    <source>
        <strain evidence="4">CC-503</strain>
    </source>
</reference>
<feature type="compositionally biased region" description="Pro residues" evidence="1">
    <location>
        <begin position="220"/>
        <end position="229"/>
    </location>
</feature>
<evidence type="ECO:0000313" key="3">
    <source>
        <dbReference type="EMBL" id="PNW76507.1"/>
    </source>
</evidence>
<dbReference type="EMBL" id="CM008972">
    <property type="protein sequence ID" value="PNW76507.1"/>
    <property type="molecule type" value="Genomic_DNA"/>
</dbReference>
<feature type="compositionally biased region" description="Low complexity" evidence="1">
    <location>
        <begin position="176"/>
        <end position="198"/>
    </location>
</feature>
<evidence type="ECO:0000259" key="2">
    <source>
        <dbReference type="PROSITE" id="PS51286"/>
    </source>
</evidence>
<dbReference type="GO" id="GO:0005759">
    <property type="term" value="C:mitochondrial matrix"/>
    <property type="evidence" value="ECO:0000318"/>
    <property type="project" value="GO_Central"/>
</dbReference>
<dbReference type="PROSITE" id="PS51286">
    <property type="entry name" value="RAP"/>
    <property type="match status" value="1"/>
</dbReference>